<dbReference type="Pfam" id="PF09586">
    <property type="entry name" value="YfhO"/>
    <property type="match status" value="1"/>
</dbReference>
<gene>
    <name evidence="2" type="ORF">FD50_GL000602</name>
</gene>
<comment type="caution">
    <text evidence="2">The sequence shown here is derived from an EMBL/GenBank/DDBJ whole genome shotgun (WGS) entry which is preliminary data.</text>
</comment>
<feature type="transmembrane region" description="Helical" evidence="1">
    <location>
        <begin position="394"/>
        <end position="413"/>
    </location>
</feature>
<dbReference type="GeneID" id="98308028"/>
<name>A0A0R1UZZ8_9LACO</name>
<dbReference type="EMBL" id="AZFQ01000036">
    <property type="protein sequence ID" value="KRL98790.1"/>
    <property type="molecule type" value="Genomic_DNA"/>
</dbReference>
<accession>A0A0R1UZZ8</accession>
<proteinExistence type="predicted"/>
<feature type="transmembrane region" description="Helical" evidence="1">
    <location>
        <begin position="101"/>
        <end position="124"/>
    </location>
</feature>
<feature type="transmembrane region" description="Helical" evidence="1">
    <location>
        <begin position="854"/>
        <end position="873"/>
    </location>
</feature>
<feature type="transmembrane region" description="Helical" evidence="1">
    <location>
        <begin position="169"/>
        <end position="188"/>
    </location>
</feature>
<keyword evidence="1" id="KW-1133">Transmembrane helix</keyword>
<feature type="transmembrane region" description="Helical" evidence="1">
    <location>
        <begin position="419"/>
        <end position="438"/>
    </location>
</feature>
<evidence type="ECO:0000256" key="1">
    <source>
        <dbReference type="SAM" id="Phobius"/>
    </source>
</evidence>
<keyword evidence="1" id="KW-0472">Membrane</keyword>
<dbReference type="Proteomes" id="UP000051166">
    <property type="component" value="Unassembled WGS sequence"/>
</dbReference>
<dbReference type="RefSeq" id="WP_056960732.1">
    <property type="nucleotide sequence ID" value="NZ_AZFQ01000036.1"/>
</dbReference>
<sequence length="882" mass="99730">MKFFKNKTFFPLVAFCVPMLLLLLLYSNGQIFPFGSRSVANEDLINQYAATLTYFRNNIFHPENLLYSFQLSLGGNFFAVFTYYLSSPLNLISLLFPQKDILAFFTLNMIFNIGMMGLTMYLFLTKSIWLNRQSADSFKNNGTQQFITIALSTSFALTNFFLTYANCVMWFNAISLFPLVLLGLDRLLNCNRPHLYWPFLVLLLLTNYYMGIITVLFLILVTLLWIAQAFLLEKKALKSVFLTSVRVFGYTLLSLLSSLVVFIPSWLAQQHVSQAPVKYDYTPIYKSLDVLAALFPGTSVGSAPLIYSSLLVPLLVIAFFFTKKIGSIEKNITGIFLLFIFISTWLSTFYMFWHGFTMPNGYFQRESFVVVFVLVCIAYRALKLQKFEGNSHPLRKSFWVLTGILFFSSYFTGYFNGNIILLTLIFLLLDVFLLELFFKRRKLSRLVPLLLLLLVSYDIYAANTKLSLSLAKKAANYPAFSRVVAQSTPVFNKLNSLDHGFFRVATTYQLNPNDPLEFNYRGMQNYLSQQPTRLTNFLSAAGYFQKHSWLRWSSYNNGSTLAMDSFLGIKYVVANNNQNFQTDIKASKSLTATNPLRPLFLNDVLFKQNAFTVYQNKLAFPLAFKTTAAAFAFDFHYSTMNNPFAFQNQVFKALGSSKDLYQTQQITRATTPNQLDLQLNTNSAGNLYLYVPSAQEMNPPTQVKIYCNGKFITTAFGGSLFGENGVISLGRFSQNTPIKISLTGGNIAAQFTQTPFVAVENQTAFTALRKKVVANSGLKAIQQQGTTISFKTTKSFNGGPVMLSLPYDQGWSATVDGHPVGTKKALKTLTGLEVPQGNHHIVLHYRVPGLRGSLLISLLSLLLLCLLLTSTFWHNWKKKLIN</sequence>
<dbReference type="PATRIC" id="fig|1423801.4.peg.611"/>
<dbReference type="STRING" id="1423801.FD50_GL000602"/>
<dbReference type="AlphaFoldDB" id="A0A0R1UZZ8"/>
<feature type="transmembrane region" description="Helical" evidence="1">
    <location>
        <begin position="305"/>
        <end position="322"/>
    </location>
</feature>
<evidence type="ECO:0000313" key="3">
    <source>
        <dbReference type="Proteomes" id="UP000051166"/>
    </source>
</evidence>
<reference evidence="2 3" key="1">
    <citation type="journal article" date="2015" name="Genome Announc.">
        <title>Expanding the biotechnology potential of lactobacilli through comparative genomics of 213 strains and associated genera.</title>
        <authorList>
            <person name="Sun Z."/>
            <person name="Harris H.M."/>
            <person name="McCann A."/>
            <person name="Guo C."/>
            <person name="Argimon S."/>
            <person name="Zhang W."/>
            <person name="Yang X."/>
            <person name="Jeffery I.B."/>
            <person name="Cooney J.C."/>
            <person name="Kagawa T.F."/>
            <person name="Liu W."/>
            <person name="Song Y."/>
            <person name="Salvetti E."/>
            <person name="Wrobel A."/>
            <person name="Rasinkangas P."/>
            <person name="Parkhill J."/>
            <person name="Rea M.C."/>
            <person name="O'Sullivan O."/>
            <person name="Ritari J."/>
            <person name="Douillard F.P."/>
            <person name="Paul Ross R."/>
            <person name="Yang R."/>
            <person name="Briner A.E."/>
            <person name="Felis G.E."/>
            <person name="de Vos W.M."/>
            <person name="Barrangou R."/>
            <person name="Klaenhammer T.R."/>
            <person name="Caufield P.W."/>
            <person name="Cui Y."/>
            <person name="Zhang H."/>
            <person name="O'Toole P.W."/>
        </authorList>
    </citation>
    <scope>NUCLEOTIDE SEQUENCE [LARGE SCALE GENOMIC DNA]</scope>
    <source>
        <strain evidence="2 3">DSM 16230</strain>
    </source>
</reference>
<feature type="transmembrane region" description="Helical" evidence="1">
    <location>
        <begin position="334"/>
        <end position="356"/>
    </location>
</feature>
<feature type="transmembrane region" description="Helical" evidence="1">
    <location>
        <begin position="362"/>
        <end position="382"/>
    </location>
</feature>
<evidence type="ECO:0000313" key="2">
    <source>
        <dbReference type="EMBL" id="KRL98790.1"/>
    </source>
</evidence>
<organism evidence="2 3">
    <name type="scientific">Liquorilactobacillus satsumensis DSM 16230 = JCM 12392</name>
    <dbReference type="NCBI Taxonomy" id="1423801"/>
    <lineage>
        <taxon>Bacteria</taxon>
        <taxon>Bacillati</taxon>
        <taxon>Bacillota</taxon>
        <taxon>Bacilli</taxon>
        <taxon>Lactobacillales</taxon>
        <taxon>Lactobacillaceae</taxon>
        <taxon>Liquorilactobacillus</taxon>
    </lineage>
</organism>
<dbReference type="PANTHER" id="PTHR38454:SF1">
    <property type="entry name" value="INTEGRAL MEMBRANE PROTEIN"/>
    <property type="match status" value="1"/>
</dbReference>
<feature type="transmembrane region" description="Helical" evidence="1">
    <location>
        <begin position="247"/>
        <end position="267"/>
    </location>
</feature>
<keyword evidence="3" id="KW-1185">Reference proteome</keyword>
<dbReference type="InterPro" id="IPR018580">
    <property type="entry name" value="Uncharacterised_YfhO"/>
</dbReference>
<protein>
    <submittedName>
        <fullName evidence="2">Abc superfamily atp binding cassette transporter, membrane protein</fullName>
    </submittedName>
</protein>
<keyword evidence="1" id="KW-0812">Transmembrane</keyword>
<feature type="transmembrane region" description="Helical" evidence="1">
    <location>
        <begin position="65"/>
        <end position="85"/>
    </location>
</feature>
<feature type="transmembrane region" description="Helical" evidence="1">
    <location>
        <begin position="208"/>
        <end position="227"/>
    </location>
</feature>
<dbReference type="OrthoDB" id="9815466at2"/>
<dbReference type="PANTHER" id="PTHR38454">
    <property type="entry name" value="INTEGRAL MEMBRANE PROTEIN-RELATED"/>
    <property type="match status" value="1"/>
</dbReference>
<feature type="transmembrane region" description="Helical" evidence="1">
    <location>
        <begin position="445"/>
        <end position="462"/>
    </location>
</feature>